<organism evidence="8 10">
    <name type="scientific">Xenorhabdus hominickii</name>
    <dbReference type="NCBI Taxonomy" id="351679"/>
    <lineage>
        <taxon>Bacteria</taxon>
        <taxon>Pseudomonadati</taxon>
        <taxon>Pseudomonadota</taxon>
        <taxon>Gammaproteobacteria</taxon>
        <taxon>Enterobacterales</taxon>
        <taxon>Morganellaceae</taxon>
        <taxon>Xenorhabdus</taxon>
    </lineage>
</organism>
<dbReference type="SUPFAM" id="SSF49373">
    <property type="entry name" value="Invasin/intimin cell-adhesion fragments"/>
    <property type="match status" value="2"/>
</dbReference>
<dbReference type="PANTHER" id="PTHR39576:SF2">
    <property type="entry name" value="ATTACHING AND EFFACING PROTEIN HOMOLOG-RELATED"/>
    <property type="match status" value="1"/>
</dbReference>
<keyword evidence="3" id="KW-0812">Transmembrane</keyword>
<dbReference type="InterPro" id="IPR003535">
    <property type="entry name" value="Intimin/invasin_bac"/>
</dbReference>
<dbReference type="RefSeq" id="WP_069317766.1">
    <property type="nucleotide sequence ID" value="NZ_CAWNQJ010000001.1"/>
</dbReference>
<feature type="domain" description="Invasin" evidence="5">
    <location>
        <begin position="478"/>
        <end position="580"/>
    </location>
</feature>
<dbReference type="FunFam" id="2.40.160.160:FF:000001">
    <property type="entry name" value="Intimin-like inverse autotransporter SinH"/>
    <property type="match status" value="1"/>
</dbReference>
<dbReference type="InterPro" id="IPR024519">
    <property type="entry name" value="IAT_beta"/>
</dbReference>
<evidence type="ECO:0000256" key="3">
    <source>
        <dbReference type="SAM" id="Phobius"/>
    </source>
</evidence>
<evidence type="ECO:0000259" key="5">
    <source>
        <dbReference type="Pfam" id="PF09134"/>
    </source>
</evidence>
<feature type="domain" description="Bacterial Immunoglobulin-like 21" evidence="4">
    <location>
        <begin position="1217"/>
        <end position="1322"/>
    </location>
</feature>
<dbReference type="Pfam" id="PF11924">
    <property type="entry name" value="IAT_beta"/>
    <property type="match status" value="1"/>
</dbReference>
<gene>
    <name evidence="7" type="ORF">A9255_17100</name>
    <name evidence="8" type="ORF">Xhom_01128</name>
</gene>
<dbReference type="GO" id="GO:0007155">
    <property type="term" value="P:cell adhesion"/>
    <property type="evidence" value="ECO:0007669"/>
    <property type="project" value="InterPro"/>
</dbReference>
<protein>
    <submittedName>
        <fullName evidence="8">Adhesin/invasin</fullName>
    </submittedName>
</protein>
<evidence type="ECO:0000313" key="10">
    <source>
        <dbReference type="Proteomes" id="UP000225433"/>
    </source>
</evidence>
<feature type="transmembrane region" description="Helical" evidence="3">
    <location>
        <begin position="21"/>
        <end position="42"/>
    </location>
</feature>
<dbReference type="InterPro" id="IPR015217">
    <property type="entry name" value="Invasin_dom_3"/>
</dbReference>
<dbReference type="GO" id="GO:0009279">
    <property type="term" value="C:cell outer membrane"/>
    <property type="evidence" value="ECO:0007669"/>
    <property type="project" value="TreeGrafter"/>
</dbReference>
<dbReference type="Proteomes" id="UP000094600">
    <property type="component" value="Chromosome"/>
</dbReference>
<proteinExistence type="inferred from homology"/>
<dbReference type="Gene3D" id="2.60.40.10">
    <property type="entry name" value="Immunoglobulins"/>
    <property type="match status" value="3"/>
</dbReference>
<accession>A0A2G0QFX4</accession>
<evidence type="ECO:0000259" key="4">
    <source>
        <dbReference type="Pfam" id="PF05688"/>
    </source>
</evidence>
<reference evidence="8 10" key="2">
    <citation type="journal article" date="2017" name="Nat. Microbiol.">
        <title>Natural product diversity associated with the nematode symbionts Photorhabdus and Xenorhabdus.</title>
        <authorList>
            <person name="Tobias N.J."/>
            <person name="Wolff H."/>
            <person name="Djahanschiri B."/>
            <person name="Grundmann F."/>
            <person name="Kronenwerth M."/>
            <person name="Shi Y.M."/>
            <person name="Simonyi S."/>
            <person name="Grun P."/>
            <person name="Shapiro-Ilan D."/>
            <person name="Pidot S.J."/>
            <person name="Stinear T.P."/>
            <person name="Ebersberger I."/>
            <person name="Bode H.B."/>
        </authorList>
    </citation>
    <scope>NUCLEOTIDE SEQUENCE [LARGE SCALE GENOMIC DNA]</scope>
    <source>
        <strain evidence="8 10">DSM 17903</strain>
    </source>
</reference>
<sequence>MLKKQNSPWTDKQHYWIKRVAWLNILAQIAFPVAGAFTPTVVSGKATPVTQEEPPVENRQTASVSDISENYTERWLASAASRAAGMLKNGNVVESAKSQLHSMAVSEANQAVQNWLQRYGTVKLQANVNSRGRLEGSQFDMLLPLYDTEKQLAFTQFGLRRLDRRTTVNVGLGQRHFLDTGLFGYNAFFDHDVTRDHTRLGLGAEYARDFMKFAANGYFRASSWRDGKKLKDYAERPANGFDLRAEGNIPAYPQLGGKLIYEQYFGHEVGLLSEEQRQKNPSVLTIGASYTPIPLVTLGIDRKQSAQGSGETLFNLGLNYELGTPWSRQIDPDVVTFKRSLQGGRYDLVERNNQIVLEYRKKELIRLSMGERISGHGGEVVPLTVSISTKYGLKEIVWDTANLVAAGGKLEKRDTPPENMIAYSVGEGTRYLLTLPPYHVKGNNTYTLSGTAYDNQGNASERAETQVQVTALAIDLKGSGFELAKQSMLADGKTQTVLRLKLIDKVSKPVSGAAGNITLTSDFSGLQGEGKSPEWNTEIKEVPEGSGIYEITVTAGTQHGEWKITATVDGHTLNPVTLTFSTSLGELIDETKSQFRYVGKKNLPVDESGLLVLDLLDKENNPITGVANNLSLDVDTRGLYGDGKKPEITEVQEVPLGSGHYEWKVTGGGKQGRVPVTLTVNAQKIRHTATLTFGKLLAETIDMENSRFISVDKTLAADGQQQTTLILDLKDKEGKPINRAAVSIKITSNELAGSGTNPAMGEVMEKPVGSGVYKVIITAGTKIGLWKAIATVDSKPLKQAVEIQFDAVNTPTLSGLSVTGVMAQGEKLNATYQFHTNGGNETDHSFFAWGTENTTADAVKTLAKAAEINTVPRADMHQDGLMLSGSVKDKEKVPEYTISQVAAGKVLELSVLAASAEQVSQLPPETVVLRKGEQGNKTTGGNHEGGVIDPNAKPDIHALKLEGILEKGKTLTAKYIFEAGTGDGMDKSGYTWCRKQLDGTPDGTTCKTGIGPDRAGQISEVDYLLEPQDVNRIVEFSIRAENALSVKADDTKTINSSMKWEAGNHSGGGSHQGGVIDPDQDPVITHLTLVGPLTIGKKITATYVFDDKGGHPDDKSLYAWGVYESGEDDPTIRAIENSNNVIVKSGHIPESFELTDQDAGKIIALTVRPNNGKGNNGSIERTQGMVLGIADKFDVTWTVNTQGLDNGKKAPKVKREDPITLTVKTLKGGNTIRGVPIKVELGKATGRTKAALVDPTAQFEIAGKIYKNGDIYIGNSDLNGELVIVVTDAGSVGLKTPVLITVNEGTGAKIESQIQDVIFTVITSPDTDKANYWGHMFEIVSTSVINPAEKYIGYAAYLINRDLK</sequence>
<dbReference type="Pfam" id="PF05688">
    <property type="entry name" value="BIg21"/>
    <property type="match status" value="1"/>
</dbReference>
<dbReference type="InterPro" id="IPR051715">
    <property type="entry name" value="Intimin-Invasin_domain"/>
</dbReference>
<feature type="region of interest" description="Disordered" evidence="2">
    <location>
        <begin position="932"/>
        <end position="951"/>
    </location>
</feature>
<dbReference type="Gene3D" id="2.40.160.160">
    <property type="entry name" value="Inverse autotransporter, beta-domain"/>
    <property type="match status" value="1"/>
</dbReference>
<evidence type="ECO:0000313" key="9">
    <source>
        <dbReference type="Proteomes" id="UP000094600"/>
    </source>
</evidence>
<dbReference type="STRING" id="351679.A9255_17100"/>
<feature type="domain" description="Inverse autotransporter beta-domain" evidence="6">
    <location>
        <begin position="83"/>
        <end position="353"/>
    </location>
</feature>
<evidence type="ECO:0000259" key="6">
    <source>
        <dbReference type="Pfam" id="PF11924"/>
    </source>
</evidence>
<dbReference type="Pfam" id="PF09134">
    <property type="entry name" value="Invasin_D3"/>
    <property type="match status" value="2"/>
</dbReference>
<evidence type="ECO:0000313" key="7">
    <source>
        <dbReference type="EMBL" id="AOM42120.1"/>
    </source>
</evidence>
<reference evidence="7 9" key="1">
    <citation type="submission" date="2016-06" db="EMBL/GenBank/DDBJ databases">
        <title>Bacterial characters and pathogenicity of Xenorhabdus hominickii from an entomopathogenic nematode, Steinernema monticolum.</title>
        <authorList>
            <person name="Park Y."/>
            <person name="Kim Y."/>
        </authorList>
    </citation>
    <scope>NUCLEOTIDE SEQUENCE [LARGE SCALE GENOMIC DNA]</scope>
    <source>
        <strain evidence="7 9">ANU1</strain>
    </source>
</reference>
<keyword evidence="3" id="KW-1133">Transmembrane helix</keyword>
<dbReference type="PRINTS" id="PR01369">
    <property type="entry name" value="INTIMIN"/>
</dbReference>
<feature type="domain" description="Invasin" evidence="5">
    <location>
        <begin position="704"/>
        <end position="805"/>
    </location>
</feature>
<comment type="similarity">
    <text evidence="1">Belongs to the intimin/invasin family.</text>
</comment>
<keyword evidence="9" id="KW-1185">Reference proteome</keyword>
<dbReference type="EMBL" id="CP016176">
    <property type="protein sequence ID" value="AOM42120.1"/>
    <property type="molecule type" value="Genomic_DNA"/>
</dbReference>
<evidence type="ECO:0000256" key="1">
    <source>
        <dbReference type="ARBA" id="ARBA00010116"/>
    </source>
</evidence>
<dbReference type="Proteomes" id="UP000225433">
    <property type="component" value="Unassembled WGS sequence"/>
</dbReference>
<dbReference type="InterPro" id="IPR008964">
    <property type="entry name" value="Invasin/intimin_cell_adhesion"/>
</dbReference>
<keyword evidence="3" id="KW-0472">Membrane</keyword>
<dbReference type="InterPro" id="IPR008542">
    <property type="entry name" value="BIg21"/>
</dbReference>
<evidence type="ECO:0000256" key="2">
    <source>
        <dbReference type="SAM" id="MobiDB-lite"/>
    </source>
</evidence>
<dbReference type="InterPro" id="IPR038177">
    <property type="entry name" value="IAT_beta_sf"/>
</dbReference>
<dbReference type="PANTHER" id="PTHR39576">
    <property type="entry name" value="ATTACHING AND EFFACING PROTEIN HOMOLOG-RELATED-RELATED"/>
    <property type="match status" value="1"/>
</dbReference>
<dbReference type="EMBL" id="NJAI01000001">
    <property type="protein sequence ID" value="PHM58117.1"/>
    <property type="molecule type" value="Genomic_DNA"/>
</dbReference>
<dbReference type="InterPro" id="IPR013783">
    <property type="entry name" value="Ig-like_fold"/>
</dbReference>
<dbReference type="KEGG" id="xho:A9255_17100"/>
<name>A0A2G0QFX4_XENHO</name>
<evidence type="ECO:0000313" key="8">
    <source>
        <dbReference type="EMBL" id="PHM58117.1"/>
    </source>
</evidence>
<dbReference type="OrthoDB" id="6437909at2"/>